<feature type="domain" description="Acetyl-CoA hydrolase/transferase C-terminal" evidence="1">
    <location>
        <begin position="251"/>
        <end position="385"/>
    </location>
</feature>
<evidence type="ECO:0000313" key="3">
    <source>
        <dbReference type="Proteomes" id="UP000291591"/>
    </source>
</evidence>
<dbReference type="GO" id="GO:0006083">
    <property type="term" value="P:acetate metabolic process"/>
    <property type="evidence" value="ECO:0007669"/>
    <property type="project" value="InterPro"/>
</dbReference>
<organism evidence="2 3">
    <name type="scientific">Pseudonocardia sediminis</name>
    <dbReference type="NCBI Taxonomy" id="1397368"/>
    <lineage>
        <taxon>Bacteria</taxon>
        <taxon>Bacillati</taxon>
        <taxon>Actinomycetota</taxon>
        <taxon>Actinomycetes</taxon>
        <taxon>Pseudonocardiales</taxon>
        <taxon>Pseudonocardiaceae</taxon>
        <taxon>Pseudonocardia</taxon>
    </lineage>
</organism>
<dbReference type="Pfam" id="PF13336">
    <property type="entry name" value="AcetylCoA_hyd_C"/>
    <property type="match status" value="1"/>
</dbReference>
<dbReference type="InterPro" id="IPR026888">
    <property type="entry name" value="AcetylCoA_hyd_C"/>
</dbReference>
<dbReference type="InterPro" id="IPR046433">
    <property type="entry name" value="ActCoA_hydro"/>
</dbReference>
<dbReference type="SUPFAM" id="SSF100950">
    <property type="entry name" value="NagB/RpiA/CoA transferase-like"/>
    <property type="match status" value="1"/>
</dbReference>
<evidence type="ECO:0000259" key="1">
    <source>
        <dbReference type="Pfam" id="PF13336"/>
    </source>
</evidence>
<dbReference type="PANTHER" id="PTHR21432:SF20">
    <property type="entry name" value="ACETYL-COA HYDROLASE"/>
    <property type="match status" value="1"/>
</dbReference>
<reference evidence="2 3" key="1">
    <citation type="submission" date="2019-02" db="EMBL/GenBank/DDBJ databases">
        <title>Sequencing the genomes of 1000 actinobacteria strains.</title>
        <authorList>
            <person name="Klenk H.-P."/>
        </authorList>
    </citation>
    <scope>NUCLEOTIDE SEQUENCE [LARGE SCALE GENOMIC DNA]</scope>
    <source>
        <strain evidence="2 3">DSM 45779</strain>
    </source>
</reference>
<dbReference type="PANTHER" id="PTHR21432">
    <property type="entry name" value="ACETYL-COA HYDROLASE-RELATED"/>
    <property type="match status" value="1"/>
</dbReference>
<dbReference type="Gene3D" id="3.40.1080.10">
    <property type="entry name" value="Glutaconate Coenzyme A-transferase"/>
    <property type="match status" value="1"/>
</dbReference>
<dbReference type="GO" id="GO:0008775">
    <property type="term" value="F:acetate CoA-transferase activity"/>
    <property type="evidence" value="ECO:0007669"/>
    <property type="project" value="InterPro"/>
</dbReference>
<dbReference type="Proteomes" id="UP000291591">
    <property type="component" value="Unassembled WGS sequence"/>
</dbReference>
<dbReference type="Gene3D" id="3.40.1080.20">
    <property type="entry name" value="Acetyl-CoA hydrolase/transferase C-terminal domain"/>
    <property type="match status" value="1"/>
</dbReference>
<dbReference type="InterPro" id="IPR038460">
    <property type="entry name" value="AcetylCoA_hyd_C_sf"/>
</dbReference>
<accession>A0A4Q7URR3</accession>
<comment type="caution">
    <text evidence="2">The sequence shown here is derived from an EMBL/GenBank/DDBJ whole genome shotgun (WGS) entry which is preliminary data.</text>
</comment>
<dbReference type="Gene3D" id="3.30.750.70">
    <property type="entry name" value="4-hydroxybutyrate coenzyme like domains"/>
    <property type="match status" value="1"/>
</dbReference>
<keyword evidence="2" id="KW-0378">Hydrolase</keyword>
<dbReference type="GO" id="GO:0016787">
    <property type="term" value="F:hydrolase activity"/>
    <property type="evidence" value="ECO:0007669"/>
    <property type="project" value="UniProtKB-KW"/>
</dbReference>
<dbReference type="AlphaFoldDB" id="A0A4Q7URR3"/>
<protein>
    <submittedName>
        <fullName evidence="2">Acyl-CoA hydrolase</fullName>
    </submittedName>
</protein>
<proteinExistence type="predicted"/>
<dbReference type="RefSeq" id="WP_130288982.1">
    <property type="nucleotide sequence ID" value="NZ_SHKL01000001.1"/>
</dbReference>
<dbReference type="InterPro" id="IPR037171">
    <property type="entry name" value="NagB/RpiA_transferase-like"/>
</dbReference>
<evidence type="ECO:0000313" key="2">
    <source>
        <dbReference type="EMBL" id="RZT84375.1"/>
    </source>
</evidence>
<gene>
    <name evidence="2" type="ORF">EV383_1215</name>
</gene>
<name>A0A4Q7URR3_PSEST</name>
<dbReference type="EMBL" id="SHKL01000001">
    <property type="protein sequence ID" value="RZT84375.1"/>
    <property type="molecule type" value="Genomic_DNA"/>
</dbReference>
<dbReference type="OrthoDB" id="9801795at2"/>
<keyword evidence="3" id="KW-1185">Reference proteome</keyword>
<sequence>MDDLERALRELVRPGDRVALADACGAPYALLGPLSRVAAAAGGVRLVLGWVPAPLPRLDPAAFADVRTVVGGPGVRAMLDSGAATTVPCRLSATPALLTGPLRPDLLLATVVRDDDGLRFGAEVSWMQALVDAGVPVAAVESRSAPHATGGPTLPDGAVTVLGVVDGPEGAPADVATPAPTADDEAIAAHAAALVPSGARIQFGPGRLAAALVSALQVPVRVDSGLMSDPVVDLDERGLLLGTPTALGLYGTSRLYDWAHGRGVIRRVEYTHDISRLSAADPSPLVALNTALEIDADGQVNVEGIGPSANGMIGGHPDFAAAGARGPGLSVIVLASAHKGRPTLVERLSRAVTTPSHDVDVVVTERGTADLRGLGRTERRAALETLWGHPTVA</sequence>